<keyword evidence="4" id="KW-1185">Reference proteome</keyword>
<evidence type="ECO:0000256" key="1">
    <source>
        <dbReference type="ARBA" id="ARBA00007227"/>
    </source>
</evidence>
<dbReference type="InterPro" id="IPR010359">
    <property type="entry name" value="IrrE_HExxH"/>
</dbReference>
<evidence type="ECO:0000313" key="3">
    <source>
        <dbReference type="EMBL" id="MEU0151571.1"/>
    </source>
</evidence>
<dbReference type="PANTHER" id="PTHR43236">
    <property type="entry name" value="ANTITOXIN HIGA1"/>
    <property type="match status" value="1"/>
</dbReference>
<dbReference type="SMART" id="SM00530">
    <property type="entry name" value="HTH_XRE"/>
    <property type="match status" value="1"/>
</dbReference>
<accession>A0ABV2VIY5</accession>
<dbReference type="Pfam" id="PF06114">
    <property type="entry name" value="Peptidase_M78"/>
    <property type="match status" value="1"/>
</dbReference>
<organism evidence="3 4">
    <name type="scientific">Micromonospora fulviviridis</name>
    <dbReference type="NCBI Taxonomy" id="47860"/>
    <lineage>
        <taxon>Bacteria</taxon>
        <taxon>Bacillati</taxon>
        <taxon>Actinomycetota</taxon>
        <taxon>Actinomycetes</taxon>
        <taxon>Micromonosporales</taxon>
        <taxon>Micromonosporaceae</taxon>
        <taxon>Micromonospora</taxon>
    </lineage>
</organism>
<dbReference type="CDD" id="cd00093">
    <property type="entry name" value="HTH_XRE"/>
    <property type="match status" value="1"/>
</dbReference>
<dbReference type="Pfam" id="PF01381">
    <property type="entry name" value="HTH_3"/>
    <property type="match status" value="1"/>
</dbReference>
<reference evidence="3 4" key="1">
    <citation type="submission" date="2024-06" db="EMBL/GenBank/DDBJ databases">
        <title>The Natural Products Discovery Center: Release of the First 8490 Sequenced Strains for Exploring Actinobacteria Biosynthetic Diversity.</title>
        <authorList>
            <person name="Kalkreuter E."/>
            <person name="Kautsar S.A."/>
            <person name="Yang D."/>
            <person name="Bader C.D."/>
            <person name="Teijaro C.N."/>
            <person name="Fluegel L."/>
            <person name="Davis C.M."/>
            <person name="Simpson J.R."/>
            <person name="Lauterbach L."/>
            <person name="Steele A.D."/>
            <person name="Gui C."/>
            <person name="Meng S."/>
            <person name="Li G."/>
            <person name="Viehrig K."/>
            <person name="Ye F."/>
            <person name="Su P."/>
            <person name="Kiefer A.F."/>
            <person name="Nichols A."/>
            <person name="Cepeda A.J."/>
            <person name="Yan W."/>
            <person name="Fan B."/>
            <person name="Jiang Y."/>
            <person name="Adhikari A."/>
            <person name="Zheng C.-J."/>
            <person name="Schuster L."/>
            <person name="Cowan T.M."/>
            <person name="Smanski M.J."/>
            <person name="Chevrette M.G."/>
            <person name="De Carvalho L.P.S."/>
            <person name="Shen B."/>
        </authorList>
    </citation>
    <scope>NUCLEOTIDE SEQUENCE [LARGE SCALE GENOMIC DNA]</scope>
    <source>
        <strain evidence="3 4">NPDC006286</strain>
    </source>
</reference>
<feature type="domain" description="HTH cro/C1-type" evidence="2">
    <location>
        <begin position="5"/>
        <end position="55"/>
    </location>
</feature>
<protein>
    <submittedName>
        <fullName evidence="3">XRE family transcriptional regulator</fullName>
    </submittedName>
</protein>
<dbReference type="Proteomes" id="UP001550348">
    <property type="component" value="Unassembled WGS sequence"/>
</dbReference>
<dbReference type="Gene3D" id="1.10.10.2910">
    <property type="match status" value="1"/>
</dbReference>
<proteinExistence type="inferred from homology"/>
<dbReference type="PANTHER" id="PTHR43236:SF1">
    <property type="entry name" value="BLL7220 PROTEIN"/>
    <property type="match status" value="1"/>
</dbReference>
<dbReference type="InterPro" id="IPR010982">
    <property type="entry name" value="Lambda_DNA-bd_dom_sf"/>
</dbReference>
<dbReference type="InterPro" id="IPR052345">
    <property type="entry name" value="Rad_response_metalloprotease"/>
</dbReference>
<comment type="caution">
    <text evidence="3">The sequence shown here is derived from an EMBL/GenBank/DDBJ whole genome shotgun (WGS) entry which is preliminary data.</text>
</comment>
<evidence type="ECO:0000313" key="4">
    <source>
        <dbReference type="Proteomes" id="UP001550348"/>
    </source>
</evidence>
<dbReference type="Gene3D" id="1.10.260.40">
    <property type="entry name" value="lambda repressor-like DNA-binding domains"/>
    <property type="match status" value="1"/>
</dbReference>
<dbReference type="InterPro" id="IPR001387">
    <property type="entry name" value="Cro/C1-type_HTH"/>
</dbReference>
<dbReference type="EMBL" id="JBEXRX010000010">
    <property type="protein sequence ID" value="MEU0151571.1"/>
    <property type="molecule type" value="Genomic_DNA"/>
</dbReference>
<evidence type="ECO:0000259" key="2">
    <source>
        <dbReference type="PROSITE" id="PS50943"/>
    </source>
</evidence>
<dbReference type="RefSeq" id="WP_355663623.1">
    <property type="nucleotide sequence ID" value="NZ_JBEXRX010000010.1"/>
</dbReference>
<sequence length="357" mass="38973">MTVVRQSRAWTQAELADKAGVSQGYVSKIESGQLELEGEQLAQLAEVLEVPGELLAVREPSLGANVSCVHHRRRRSKLTALATKRIEGLTHLISLTATRLIEELPHRPEIGLPELPVGAVAPPEAARRVRALLGVGDAPIDDLIRLVEQLGVAVIRRDLGTDAQDGVSLNLPERRPIIVVNTALPGDRQRLSVAHELGHLVLHGWQVATGEEAVEQEAFEFAGELIAPSAAIRQDLSHLTTRDFGRLLDLKVTWGMSIAALIQQASRLGLIDDQSHRTLRIRLNQLGWAKVEPGAVAEERPQLITRVVDAHLDSLGRTPDKVASTALMLPDPFARHYLMDRTDTEPNHQEGTGSELG</sequence>
<name>A0ABV2VIY5_9ACTN</name>
<dbReference type="PROSITE" id="PS50943">
    <property type="entry name" value="HTH_CROC1"/>
    <property type="match status" value="1"/>
</dbReference>
<gene>
    <name evidence="3" type="ORF">ABZ071_06505</name>
</gene>
<comment type="similarity">
    <text evidence="1">Belongs to the short-chain fatty acyl-CoA assimilation regulator (ScfR) family.</text>
</comment>
<dbReference type="SUPFAM" id="SSF47413">
    <property type="entry name" value="lambda repressor-like DNA-binding domains"/>
    <property type="match status" value="1"/>
</dbReference>